<sequence length="438" mass="47924">MIAGSLPTVPVARRPRRLFILAVVTSLLWQTVHQNRLSLLQFAAAIAPTHGTRTHLSGAAAPQPLHRSHHAGRTSTEPAVSEKIAPVGGSEKAASPLLGAEKSVDPLVAVSFASTRASVSASATMEFRCYRYQKGSGATTVETREDIVAEEDCQRACRTRKECTHAELNKAQRKCHLKTGYFDIVDGDTDTVTVPRSCSSSCFSKNTHASIQEILSPKEMYSPFDCLIWCTTQPQCKYWDYNILNSKCYLKPEAGLNAKKEMTGSVFGSSEWCPDDDAGDSSVAQGWNKSGSCMHPQNSKASGTPLKELANTSNADLCQKHCKKMPSCRYFTFDRNSKFCSLLNGSRVEVTEAQGFVSGPRSCNQSCFLEGQKYQRGEMSSEKVYSALDCQVLCQTTEACEYFSFTKTSRLCQLFNSDAKSTELATSGTTSGPKDWCS</sequence>
<accession>A0A086JAT8</accession>
<dbReference type="Pfam" id="PF00024">
    <property type="entry name" value="PAN_1"/>
    <property type="match status" value="3"/>
</dbReference>
<reference evidence="5 6" key="1">
    <citation type="submission" date="2014-03" db="EMBL/GenBank/DDBJ databases">
        <authorList>
            <person name="Sibley D."/>
            <person name="Venepally P."/>
            <person name="Karamycheva S."/>
            <person name="Hadjithomas M."/>
            <person name="Khan A."/>
            <person name="Brunk B."/>
            <person name="Roos D."/>
            <person name="Caler E."/>
            <person name="Lorenzi H."/>
        </authorList>
    </citation>
    <scope>NUCLEOTIDE SEQUENCE [LARGE SCALE GENOMIC DNA]</scope>
    <source>
        <strain evidence="6">p89</strain>
    </source>
</reference>
<dbReference type="SMART" id="SM00223">
    <property type="entry name" value="APPLE"/>
    <property type="match status" value="3"/>
</dbReference>
<dbReference type="OrthoDB" id="329297at2759"/>
<evidence type="ECO:0000313" key="5">
    <source>
        <dbReference type="EMBL" id="KFG29256.1"/>
    </source>
</evidence>
<comment type="caution">
    <text evidence="5">The sequence shown here is derived from an EMBL/GenBank/DDBJ whole genome shotgun (WGS) entry which is preliminary data.</text>
</comment>
<dbReference type="VEuPathDB" id="ToxoDB:TGP89_209180"/>
<dbReference type="Gene3D" id="3.50.4.10">
    <property type="entry name" value="Hepatocyte Growth Factor"/>
    <property type="match status" value="4"/>
</dbReference>
<feature type="region of interest" description="Disordered" evidence="3">
    <location>
        <begin position="53"/>
        <end position="87"/>
    </location>
</feature>
<dbReference type="GO" id="GO:0005576">
    <property type="term" value="C:extracellular region"/>
    <property type="evidence" value="ECO:0007669"/>
    <property type="project" value="InterPro"/>
</dbReference>
<feature type="domain" description="Apple" evidence="4">
    <location>
        <begin position="293"/>
        <end position="363"/>
    </location>
</feature>
<dbReference type="Proteomes" id="UP000028828">
    <property type="component" value="Unassembled WGS sequence"/>
</dbReference>
<evidence type="ECO:0000256" key="3">
    <source>
        <dbReference type="SAM" id="MobiDB-lite"/>
    </source>
</evidence>
<keyword evidence="2" id="KW-1015">Disulfide bond</keyword>
<keyword evidence="1" id="KW-0677">Repeat</keyword>
<evidence type="ECO:0000259" key="4">
    <source>
        <dbReference type="PROSITE" id="PS50948"/>
    </source>
</evidence>
<feature type="domain" description="Apple" evidence="4">
    <location>
        <begin position="367"/>
        <end position="437"/>
    </location>
</feature>
<dbReference type="InterPro" id="IPR003609">
    <property type="entry name" value="Pan_app"/>
</dbReference>
<dbReference type="Pfam" id="PF14295">
    <property type="entry name" value="PAN_4"/>
    <property type="match status" value="1"/>
</dbReference>
<dbReference type="GO" id="GO:0006508">
    <property type="term" value="P:proteolysis"/>
    <property type="evidence" value="ECO:0007669"/>
    <property type="project" value="InterPro"/>
</dbReference>
<dbReference type="PROSITE" id="PS50948">
    <property type="entry name" value="PAN"/>
    <property type="match status" value="2"/>
</dbReference>
<evidence type="ECO:0000313" key="6">
    <source>
        <dbReference type="Proteomes" id="UP000028828"/>
    </source>
</evidence>
<evidence type="ECO:0000256" key="2">
    <source>
        <dbReference type="ARBA" id="ARBA00023157"/>
    </source>
</evidence>
<gene>
    <name evidence="5" type="ORF">TGP89_209180</name>
</gene>
<dbReference type="AlphaFoldDB" id="A0A086JAT8"/>
<protein>
    <submittedName>
        <fullName evidence="5">PAN domain-containing protein</fullName>
    </submittedName>
</protein>
<dbReference type="InterPro" id="IPR000177">
    <property type="entry name" value="Apple"/>
</dbReference>
<dbReference type="SUPFAM" id="SSF57414">
    <property type="entry name" value="Hairpin loop containing domain-like"/>
    <property type="match status" value="3"/>
</dbReference>
<proteinExistence type="predicted"/>
<name>A0A086JAT8_TOXGO</name>
<organism evidence="5 6">
    <name type="scientific">Toxoplasma gondii p89</name>
    <dbReference type="NCBI Taxonomy" id="943119"/>
    <lineage>
        <taxon>Eukaryota</taxon>
        <taxon>Sar</taxon>
        <taxon>Alveolata</taxon>
        <taxon>Apicomplexa</taxon>
        <taxon>Conoidasida</taxon>
        <taxon>Coccidia</taxon>
        <taxon>Eucoccidiorida</taxon>
        <taxon>Eimeriorina</taxon>
        <taxon>Sarcocystidae</taxon>
        <taxon>Toxoplasma</taxon>
    </lineage>
</organism>
<dbReference type="EMBL" id="AEYI02002194">
    <property type="protein sequence ID" value="KFG29256.1"/>
    <property type="molecule type" value="Genomic_DNA"/>
</dbReference>
<evidence type="ECO:0000256" key="1">
    <source>
        <dbReference type="ARBA" id="ARBA00022737"/>
    </source>
</evidence>
<dbReference type="CDD" id="cd01100">
    <property type="entry name" value="APPLE_Factor_XI_like"/>
    <property type="match status" value="1"/>
</dbReference>